<dbReference type="Pfam" id="PF07690">
    <property type="entry name" value="MFS_1"/>
    <property type="match status" value="1"/>
</dbReference>
<feature type="transmembrane region" description="Helical" evidence="3">
    <location>
        <begin position="336"/>
        <end position="358"/>
    </location>
</feature>
<accession>A0A0E9NJ05</accession>
<reference evidence="5 6" key="1">
    <citation type="journal article" date="2011" name="J. Gen. Appl. Microbiol.">
        <title>Draft genome sequencing of the enigmatic yeast Saitoella complicata.</title>
        <authorList>
            <person name="Nishida H."/>
            <person name="Hamamoto M."/>
            <person name="Sugiyama J."/>
        </authorList>
    </citation>
    <scope>NUCLEOTIDE SEQUENCE [LARGE SCALE GENOMIC DNA]</scope>
    <source>
        <strain evidence="5 6">NRRL Y-17804</strain>
    </source>
</reference>
<name>A0A0E9NJ05_SAICN</name>
<sequence length="465" mass="48703">MADQPTINRKHLSAHLLHALTTISLLVSLSSLTPFLLRTLLNPPTPPHLIGTRAGDLGFVDECVSLVAALGWGVVSDRVGVRVVVGVGFVLVGVAFLGMGVAMREVWQAFLWRVVFALGGSACVAMITALLAQLSPTLHTKQRHGRQAGFIGFASGIGALMAVFIFLPLPALLETRTSLDAAGALRTTFQILAAYAVLLGALIVILLPPSPNTATPRLPLPSHLSSALLLPLHSRPIALGYLSSALARASSVLLSLFIPLWANRVAGEGREGYKLAAELSGVAQLLGLLLAPFVGVLTDHLGRESVTSLSAVIGALGCAVFALVANSNNTHPGPEVWVGAGLIGVGLIGVTTTSLGLCTHAREVEAYMRGAVAGVYSLSGGLAILILTKVGGVLFDRVGPAAPFWLMSGFNVVVAVFGVGVMYLNRWGAPLERSERRSEEAAVDEGVEGERRRLLDGDEEEVPGW</sequence>
<keyword evidence="6" id="KW-1185">Reference proteome</keyword>
<comment type="caution">
    <text evidence="5">The sequence shown here is derived from an EMBL/GenBank/DDBJ whole genome shotgun (WGS) entry which is preliminary data.</text>
</comment>
<feature type="transmembrane region" description="Helical" evidence="3">
    <location>
        <begin position="109"/>
        <end position="132"/>
    </location>
</feature>
<evidence type="ECO:0000313" key="5">
    <source>
        <dbReference type="EMBL" id="GAO49798.1"/>
    </source>
</evidence>
<dbReference type="InterPro" id="IPR020846">
    <property type="entry name" value="MFS_dom"/>
</dbReference>
<protein>
    <recommendedName>
        <fullName evidence="4">Major facilitator superfamily (MFS) profile domain-containing protein</fullName>
    </recommendedName>
</protein>
<feature type="domain" description="Major facilitator superfamily (MFS) profile" evidence="4">
    <location>
        <begin position="1"/>
        <end position="426"/>
    </location>
</feature>
<feature type="transmembrane region" description="Helical" evidence="3">
    <location>
        <begin position="404"/>
        <end position="424"/>
    </location>
</feature>
<dbReference type="EMBL" id="BACD03000026">
    <property type="protein sequence ID" value="GAO49798.1"/>
    <property type="molecule type" value="Genomic_DNA"/>
</dbReference>
<feature type="transmembrane region" description="Helical" evidence="3">
    <location>
        <begin position="189"/>
        <end position="207"/>
    </location>
</feature>
<reference evidence="5 6" key="2">
    <citation type="journal article" date="2014" name="J. Gen. Appl. Microbiol.">
        <title>The early diverging ascomycetous budding yeast Saitoella complicata has three histone deacetylases belonging to the Clr6, Hos2, and Rpd3 lineages.</title>
        <authorList>
            <person name="Nishida H."/>
            <person name="Matsumoto T."/>
            <person name="Kondo S."/>
            <person name="Hamamoto M."/>
            <person name="Yoshikawa H."/>
        </authorList>
    </citation>
    <scope>NUCLEOTIDE SEQUENCE [LARGE SCALE GENOMIC DNA]</scope>
    <source>
        <strain evidence="5 6">NRRL Y-17804</strain>
    </source>
</reference>
<feature type="region of interest" description="Disordered" evidence="2">
    <location>
        <begin position="435"/>
        <end position="465"/>
    </location>
</feature>
<dbReference type="OMA" id="IPLFVNH"/>
<reference evidence="5 6" key="3">
    <citation type="journal article" date="2015" name="Genome Announc.">
        <title>Draft Genome Sequence of the Archiascomycetous Yeast Saitoella complicata.</title>
        <authorList>
            <person name="Yamauchi K."/>
            <person name="Kondo S."/>
            <person name="Hamamoto M."/>
            <person name="Takahashi Y."/>
            <person name="Ogura Y."/>
            <person name="Hayashi T."/>
            <person name="Nishida H."/>
        </authorList>
    </citation>
    <scope>NUCLEOTIDE SEQUENCE [LARGE SCALE GENOMIC DNA]</scope>
    <source>
        <strain evidence="5 6">NRRL Y-17804</strain>
    </source>
</reference>
<comment type="subcellular location">
    <subcellularLocation>
        <location evidence="1">Membrane</location>
        <topology evidence="1">Multi-pass membrane protein</topology>
    </subcellularLocation>
</comment>
<feature type="transmembrane region" description="Helical" evidence="3">
    <location>
        <begin position="148"/>
        <end position="169"/>
    </location>
</feature>
<dbReference type="Gene3D" id="1.20.1250.20">
    <property type="entry name" value="MFS general substrate transporter like domains"/>
    <property type="match status" value="2"/>
</dbReference>
<dbReference type="OrthoDB" id="18110at2759"/>
<dbReference type="InterPro" id="IPR011701">
    <property type="entry name" value="MFS"/>
</dbReference>
<dbReference type="InterPro" id="IPR036259">
    <property type="entry name" value="MFS_trans_sf"/>
</dbReference>
<evidence type="ECO:0000256" key="1">
    <source>
        <dbReference type="ARBA" id="ARBA00004141"/>
    </source>
</evidence>
<dbReference type="PANTHER" id="PTHR23524:SF1">
    <property type="entry name" value="MRH DOMAIN-CONTAINING PROTEIN-RELATED"/>
    <property type="match status" value="1"/>
</dbReference>
<keyword evidence="3" id="KW-0472">Membrane</keyword>
<evidence type="ECO:0000259" key="4">
    <source>
        <dbReference type="PROSITE" id="PS50850"/>
    </source>
</evidence>
<dbReference type="PROSITE" id="PS50850">
    <property type="entry name" value="MFS"/>
    <property type="match status" value="1"/>
</dbReference>
<feature type="transmembrane region" description="Helical" evidence="3">
    <location>
        <begin position="305"/>
        <end position="324"/>
    </location>
</feature>
<dbReference type="Proteomes" id="UP000033140">
    <property type="component" value="Unassembled WGS sequence"/>
</dbReference>
<evidence type="ECO:0000256" key="2">
    <source>
        <dbReference type="SAM" id="MobiDB-lite"/>
    </source>
</evidence>
<dbReference type="RefSeq" id="XP_019026008.1">
    <property type="nucleotide sequence ID" value="XM_019169356.1"/>
</dbReference>
<evidence type="ECO:0000256" key="3">
    <source>
        <dbReference type="SAM" id="Phobius"/>
    </source>
</evidence>
<feature type="transmembrane region" description="Helical" evidence="3">
    <location>
        <begin position="281"/>
        <end position="298"/>
    </location>
</feature>
<organism evidence="5 6">
    <name type="scientific">Saitoella complicata (strain BCRC 22490 / CBS 7301 / JCM 7358 / NBRC 10748 / NRRL Y-17804)</name>
    <dbReference type="NCBI Taxonomy" id="698492"/>
    <lineage>
        <taxon>Eukaryota</taxon>
        <taxon>Fungi</taxon>
        <taxon>Dikarya</taxon>
        <taxon>Ascomycota</taxon>
        <taxon>Taphrinomycotina</taxon>
        <taxon>Taphrinomycotina incertae sedis</taxon>
        <taxon>Saitoella</taxon>
    </lineage>
</organism>
<feature type="transmembrane region" description="Helical" evidence="3">
    <location>
        <begin position="83"/>
        <end position="103"/>
    </location>
</feature>
<dbReference type="GO" id="GO:0022857">
    <property type="term" value="F:transmembrane transporter activity"/>
    <property type="evidence" value="ECO:0007669"/>
    <property type="project" value="InterPro"/>
</dbReference>
<keyword evidence="3" id="KW-0812">Transmembrane</keyword>
<dbReference type="STRING" id="698492.A0A0E9NJ05"/>
<feature type="transmembrane region" description="Helical" evidence="3">
    <location>
        <begin position="370"/>
        <end position="392"/>
    </location>
</feature>
<gene>
    <name evidence="5" type="ORF">G7K_3938-t1</name>
</gene>
<dbReference type="AlphaFoldDB" id="A0A0E9NJ05"/>
<dbReference type="SUPFAM" id="SSF103473">
    <property type="entry name" value="MFS general substrate transporter"/>
    <property type="match status" value="1"/>
</dbReference>
<feature type="transmembrane region" description="Helical" evidence="3">
    <location>
        <begin position="12"/>
        <end position="37"/>
    </location>
</feature>
<keyword evidence="3" id="KW-1133">Transmembrane helix</keyword>
<dbReference type="PANTHER" id="PTHR23524">
    <property type="entry name" value="TRANSPORTER, PUTATIVE (AFU_ORTHOLOGUE AFUA_8G04850)-RELATED"/>
    <property type="match status" value="1"/>
</dbReference>
<evidence type="ECO:0000313" key="6">
    <source>
        <dbReference type="Proteomes" id="UP000033140"/>
    </source>
</evidence>
<proteinExistence type="predicted"/>
<dbReference type="GO" id="GO:0016020">
    <property type="term" value="C:membrane"/>
    <property type="evidence" value="ECO:0007669"/>
    <property type="project" value="UniProtKB-SubCell"/>
</dbReference>